<feature type="region of interest" description="Disordered" evidence="7">
    <location>
        <begin position="202"/>
        <end position="226"/>
    </location>
</feature>
<evidence type="ECO:0000256" key="2">
    <source>
        <dbReference type="ARBA" id="ARBA00022475"/>
    </source>
</evidence>
<dbReference type="Pfam" id="PF10035">
    <property type="entry name" value="DUF2179"/>
    <property type="match status" value="1"/>
</dbReference>
<feature type="domain" description="DUF5698" evidence="9">
    <location>
        <begin position="42"/>
        <end position="99"/>
    </location>
</feature>
<dbReference type="Proteomes" id="UP000184128">
    <property type="component" value="Unassembled WGS sequence"/>
</dbReference>
<reference evidence="10 11" key="1">
    <citation type="submission" date="2016-11" db="EMBL/GenBank/DDBJ databases">
        <authorList>
            <person name="Jaros S."/>
            <person name="Januszkiewicz K."/>
            <person name="Wedrychowicz H."/>
        </authorList>
    </citation>
    <scope>NUCLEOTIDE SEQUENCE [LARGE SCALE GENOMIC DNA]</scope>
    <source>
        <strain evidence="10 11">DSM 15692</strain>
    </source>
</reference>
<evidence type="ECO:0000256" key="6">
    <source>
        <dbReference type="HAMAP-Rule" id="MF_01515"/>
    </source>
</evidence>
<comment type="subcellular location">
    <subcellularLocation>
        <location evidence="1 6">Cell membrane</location>
        <topology evidence="1 6">Multi-pass membrane protein</topology>
    </subcellularLocation>
</comment>
<comment type="similarity">
    <text evidence="6">Belongs to the UPF0316 family.</text>
</comment>
<keyword evidence="4 6" id="KW-1133">Transmembrane helix</keyword>
<dbReference type="AlphaFoldDB" id="A0A1M4YKF9"/>
<feature type="transmembrane region" description="Helical" evidence="6">
    <location>
        <begin position="20"/>
        <end position="43"/>
    </location>
</feature>
<keyword evidence="5 6" id="KW-0472">Membrane</keyword>
<evidence type="ECO:0000256" key="5">
    <source>
        <dbReference type="ARBA" id="ARBA00023136"/>
    </source>
</evidence>
<dbReference type="EMBL" id="FQUF01000029">
    <property type="protein sequence ID" value="SHF06335.1"/>
    <property type="molecule type" value="Genomic_DNA"/>
</dbReference>
<dbReference type="InterPro" id="IPR019264">
    <property type="entry name" value="DUF2179"/>
</dbReference>
<proteinExistence type="inferred from homology"/>
<dbReference type="Pfam" id="PF18955">
    <property type="entry name" value="DUF5698"/>
    <property type="match status" value="1"/>
</dbReference>
<dbReference type="STRING" id="1121025.SAMN02745249_01726"/>
<gene>
    <name evidence="10" type="ORF">SAMN02745249_01726</name>
</gene>
<evidence type="ECO:0000256" key="3">
    <source>
        <dbReference type="ARBA" id="ARBA00022692"/>
    </source>
</evidence>
<accession>A0A1M4YKF9</accession>
<dbReference type="CDD" id="cd16381">
    <property type="entry name" value="YitT_C_like_1"/>
    <property type="match status" value="1"/>
</dbReference>
<keyword evidence="2 6" id="KW-1003">Cell membrane</keyword>
<organism evidence="10 11">
    <name type="scientific">Atopostipes suicloacalis DSM 15692</name>
    <dbReference type="NCBI Taxonomy" id="1121025"/>
    <lineage>
        <taxon>Bacteria</taxon>
        <taxon>Bacillati</taxon>
        <taxon>Bacillota</taxon>
        <taxon>Bacilli</taxon>
        <taxon>Lactobacillales</taxon>
        <taxon>Carnobacteriaceae</taxon>
        <taxon>Atopostipes</taxon>
    </lineage>
</organism>
<dbReference type="PANTHER" id="PTHR40060">
    <property type="entry name" value="UPF0316 PROTEIN YEBE"/>
    <property type="match status" value="1"/>
</dbReference>
<feature type="transmembrane region" description="Helical" evidence="6">
    <location>
        <begin position="81"/>
        <end position="101"/>
    </location>
</feature>
<dbReference type="InterPro" id="IPR022930">
    <property type="entry name" value="UPF0316"/>
</dbReference>
<keyword evidence="3 6" id="KW-0812">Transmembrane</keyword>
<name>A0A1M4YKF9_9LACT</name>
<feature type="transmembrane region" description="Helical" evidence="6">
    <location>
        <begin position="55"/>
        <end position="75"/>
    </location>
</feature>
<dbReference type="GO" id="GO:0005886">
    <property type="term" value="C:plasma membrane"/>
    <property type="evidence" value="ECO:0007669"/>
    <property type="project" value="UniProtKB-SubCell"/>
</dbReference>
<sequence>MYEKFVFVSLTMVKRKEAHLSMNWLLLGQIFLINLLYITLNTIRVILTMRGYRKVAPLIAVIEVTIYTVGLSMVMQYLSNPIYLVAYALGFGVGIYTGMMIEDRLALGYSVVHIITNTVDHSLADNLRSIGYGVTIESGYGRDGERLILTVIAPRSTEARLYKEIDELNPTAFYYSSEEKYIRGGFLTKKINQQKIEEAPLPEEILSNQEEFMSKEDYQEEMSETD</sequence>
<protein>
    <recommendedName>
        <fullName evidence="6">UPF0316 protein SAMN02745249_01726</fullName>
    </recommendedName>
</protein>
<keyword evidence="11" id="KW-1185">Reference proteome</keyword>
<dbReference type="HAMAP" id="MF_01515">
    <property type="entry name" value="UPF0316"/>
    <property type="match status" value="1"/>
</dbReference>
<dbReference type="PANTHER" id="PTHR40060:SF1">
    <property type="entry name" value="UPF0316 PROTEIN YEBE"/>
    <property type="match status" value="1"/>
</dbReference>
<evidence type="ECO:0000313" key="11">
    <source>
        <dbReference type="Proteomes" id="UP000184128"/>
    </source>
</evidence>
<dbReference type="NCBIfam" id="NF003194">
    <property type="entry name" value="PRK04164.1-5"/>
    <property type="match status" value="1"/>
</dbReference>
<evidence type="ECO:0000256" key="1">
    <source>
        <dbReference type="ARBA" id="ARBA00004651"/>
    </source>
</evidence>
<feature type="domain" description="DUF2179" evidence="8">
    <location>
        <begin position="132"/>
        <end position="184"/>
    </location>
</feature>
<evidence type="ECO:0000259" key="8">
    <source>
        <dbReference type="Pfam" id="PF10035"/>
    </source>
</evidence>
<evidence type="ECO:0000313" key="10">
    <source>
        <dbReference type="EMBL" id="SHF06335.1"/>
    </source>
</evidence>
<evidence type="ECO:0000256" key="4">
    <source>
        <dbReference type="ARBA" id="ARBA00022989"/>
    </source>
</evidence>
<dbReference type="InterPro" id="IPR044035">
    <property type="entry name" value="DUF5698"/>
</dbReference>
<evidence type="ECO:0000259" key="9">
    <source>
        <dbReference type="Pfam" id="PF18955"/>
    </source>
</evidence>
<evidence type="ECO:0000256" key="7">
    <source>
        <dbReference type="SAM" id="MobiDB-lite"/>
    </source>
</evidence>